<proteinExistence type="predicted"/>
<dbReference type="InterPro" id="IPR025877">
    <property type="entry name" value="MobA-like_NTP_Trfase"/>
</dbReference>
<name>A0A085ZG71_9FLAO</name>
<dbReference type="SUPFAM" id="SSF53448">
    <property type="entry name" value="Nucleotide-diphospho-sugar transferases"/>
    <property type="match status" value="1"/>
</dbReference>
<accession>A0A085ZG71</accession>
<sequence length="200" mass="22120">MSTENSNKTGIIILAAGNSSRLGRPKQLLEFKKSFLLQNTISEAVSVTNSNVIVVLGSNKDAIQKEIDLSQTTVVFNQDWELGMSTSIVCGLQKLLEQHPECQRCIIAVCDQPFVTAKVFEDLINEHQKTEKGIAAASYAETIGTPVLFHQKYFDILLEIKGQQGAKKIINSFLEDTAAVVFEKGKIDIDTPEDYKKLLS</sequence>
<feature type="domain" description="MobA-like NTP transferase" evidence="1">
    <location>
        <begin position="12"/>
        <end position="172"/>
    </location>
</feature>
<gene>
    <name evidence="2" type="ORF">IW19_21340</name>
</gene>
<dbReference type="Proteomes" id="UP000028715">
    <property type="component" value="Unassembled WGS sequence"/>
</dbReference>
<evidence type="ECO:0000313" key="2">
    <source>
        <dbReference type="EMBL" id="KFF03435.1"/>
    </source>
</evidence>
<dbReference type="Pfam" id="PF12804">
    <property type="entry name" value="NTP_transf_3"/>
    <property type="match status" value="1"/>
</dbReference>
<dbReference type="EMBL" id="JPRL01000002">
    <property type="protein sequence ID" value="KFF03435.1"/>
    <property type="molecule type" value="Genomic_DNA"/>
</dbReference>
<dbReference type="eggNOG" id="COG2068">
    <property type="taxonomic scope" value="Bacteria"/>
</dbReference>
<dbReference type="Gene3D" id="3.90.550.10">
    <property type="entry name" value="Spore Coat Polysaccharide Biosynthesis Protein SpsA, Chain A"/>
    <property type="match status" value="1"/>
</dbReference>
<keyword evidence="3" id="KW-1185">Reference proteome</keyword>
<dbReference type="AlphaFoldDB" id="A0A085ZG71"/>
<organism evidence="2 3">
    <name type="scientific">Flavobacterium reichenbachii</name>
    <dbReference type="NCBI Taxonomy" id="362418"/>
    <lineage>
        <taxon>Bacteria</taxon>
        <taxon>Pseudomonadati</taxon>
        <taxon>Bacteroidota</taxon>
        <taxon>Flavobacteriia</taxon>
        <taxon>Flavobacteriales</taxon>
        <taxon>Flavobacteriaceae</taxon>
        <taxon>Flavobacterium</taxon>
    </lineage>
</organism>
<comment type="caution">
    <text evidence="2">The sequence shown here is derived from an EMBL/GenBank/DDBJ whole genome shotgun (WGS) entry which is preliminary data.</text>
</comment>
<dbReference type="STRING" id="362418.IW19_21340"/>
<dbReference type="InterPro" id="IPR029044">
    <property type="entry name" value="Nucleotide-diphossugar_trans"/>
</dbReference>
<protein>
    <submittedName>
        <fullName evidence="2">Molybdopterin-guanine dinucleotide biosynthesis protein MobA</fullName>
    </submittedName>
</protein>
<reference evidence="2 3" key="1">
    <citation type="submission" date="2014-07" db="EMBL/GenBank/DDBJ databases">
        <title>Genome of Flavobacterium reichenbachii LMG 25512.</title>
        <authorList>
            <person name="Stropko S.J."/>
            <person name="Pipes S.E."/>
            <person name="Newman J.D."/>
        </authorList>
    </citation>
    <scope>NUCLEOTIDE SEQUENCE [LARGE SCALE GENOMIC DNA]</scope>
    <source>
        <strain evidence="2 3">LMG 25512</strain>
    </source>
</reference>
<evidence type="ECO:0000259" key="1">
    <source>
        <dbReference type="Pfam" id="PF12804"/>
    </source>
</evidence>
<dbReference type="GO" id="GO:0016779">
    <property type="term" value="F:nucleotidyltransferase activity"/>
    <property type="evidence" value="ECO:0007669"/>
    <property type="project" value="UniProtKB-ARBA"/>
</dbReference>
<dbReference type="PANTHER" id="PTHR43777">
    <property type="entry name" value="MOLYBDENUM COFACTOR CYTIDYLYLTRANSFERASE"/>
    <property type="match status" value="1"/>
</dbReference>
<dbReference type="RefSeq" id="WP_035689053.1">
    <property type="nucleotide sequence ID" value="NZ_JPRL01000002.1"/>
</dbReference>
<dbReference type="CDD" id="cd04182">
    <property type="entry name" value="GT_2_like_f"/>
    <property type="match status" value="1"/>
</dbReference>
<evidence type="ECO:0000313" key="3">
    <source>
        <dbReference type="Proteomes" id="UP000028715"/>
    </source>
</evidence>
<dbReference type="PANTHER" id="PTHR43777:SF1">
    <property type="entry name" value="MOLYBDENUM COFACTOR CYTIDYLYLTRANSFERASE"/>
    <property type="match status" value="1"/>
</dbReference>